<gene>
    <name evidence="1" type="ORF">Slati_1015500</name>
</gene>
<sequence length="233" mass="25226">MAMNYDNWERLVGAVLRREGDREIALADSRDPSISGSRASSASASASAFSTSDLSSSTPNVTRLPMDYTDLKLDHDQWKTMLPPDKHEAVWRSASLSFSLDPGTGKNCFTLGAAKLVFLPEHWEMTSHPKSRIWTFVQDLGQSGCGSKKGGPAKQELALRRPIVRLDAYPRVWGSLHQLGLLTTKESKLPKSPSGQGFLVVNEFGALGGLLRPQGVLAATGSPPRADVFQSGC</sequence>
<organism evidence="1">
    <name type="scientific">Sesamum latifolium</name>
    <dbReference type="NCBI Taxonomy" id="2727402"/>
    <lineage>
        <taxon>Eukaryota</taxon>
        <taxon>Viridiplantae</taxon>
        <taxon>Streptophyta</taxon>
        <taxon>Embryophyta</taxon>
        <taxon>Tracheophyta</taxon>
        <taxon>Spermatophyta</taxon>
        <taxon>Magnoliopsida</taxon>
        <taxon>eudicotyledons</taxon>
        <taxon>Gunneridae</taxon>
        <taxon>Pentapetalae</taxon>
        <taxon>asterids</taxon>
        <taxon>lamiids</taxon>
        <taxon>Lamiales</taxon>
        <taxon>Pedaliaceae</taxon>
        <taxon>Sesamum</taxon>
    </lineage>
</organism>
<reference evidence="1" key="1">
    <citation type="submission" date="2020-06" db="EMBL/GenBank/DDBJ databases">
        <authorList>
            <person name="Li T."/>
            <person name="Hu X."/>
            <person name="Zhang T."/>
            <person name="Song X."/>
            <person name="Zhang H."/>
            <person name="Dai N."/>
            <person name="Sheng W."/>
            <person name="Hou X."/>
            <person name="Wei L."/>
        </authorList>
    </citation>
    <scope>NUCLEOTIDE SEQUENCE</scope>
    <source>
        <strain evidence="1">KEN1</strain>
        <tissue evidence="1">Leaf</tissue>
    </source>
</reference>
<proteinExistence type="predicted"/>
<dbReference type="AlphaFoldDB" id="A0AAW2XRL4"/>
<name>A0AAW2XRL4_9LAMI</name>
<protein>
    <submittedName>
        <fullName evidence="1">Uncharacterized protein</fullName>
    </submittedName>
</protein>
<dbReference type="EMBL" id="JACGWN010000003">
    <property type="protein sequence ID" value="KAL0456763.1"/>
    <property type="molecule type" value="Genomic_DNA"/>
</dbReference>
<evidence type="ECO:0000313" key="1">
    <source>
        <dbReference type="EMBL" id="KAL0456763.1"/>
    </source>
</evidence>
<accession>A0AAW2XRL4</accession>
<reference evidence="1" key="2">
    <citation type="journal article" date="2024" name="Plant">
        <title>Genomic evolution and insights into agronomic trait innovations of Sesamum species.</title>
        <authorList>
            <person name="Miao H."/>
            <person name="Wang L."/>
            <person name="Qu L."/>
            <person name="Liu H."/>
            <person name="Sun Y."/>
            <person name="Le M."/>
            <person name="Wang Q."/>
            <person name="Wei S."/>
            <person name="Zheng Y."/>
            <person name="Lin W."/>
            <person name="Duan Y."/>
            <person name="Cao H."/>
            <person name="Xiong S."/>
            <person name="Wang X."/>
            <person name="Wei L."/>
            <person name="Li C."/>
            <person name="Ma Q."/>
            <person name="Ju M."/>
            <person name="Zhao R."/>
            <person name="Li G."/>
            <person name="Mu C."/>
            <person name="Tian Q."/>
            <person name="Mei H."/>
            <person name="Zhang T."/>
            <person name="Gao T."/>
            <person name="Zhang H."/>
        </authorList>
    </citation>
    <scope>NUCLEOTIDE SEQUENCE</scope>
    <source>
        <strain evidence="1">KEN1</strain>
    </source>
</reference>
<comment type="caution">
    <text evidence="1">The sequence shown here is derived from an EMBL/GenBank/DDBJ whole genome shotgun (WGS) entry which is preliminary data.</text>
</comment>